<dbReference type="AlphaFoldDB" id="A0A0N7KHL3"/>
<dbReference type="InParanoid" id="A0A0N7KHL3"/>
<reference evidence="3" key="1">
    <citation type="journal article" date="2005" name="Nature">
        <title>The map-based sequence of the rice genome.</title>
        <authorList>
            <consortium name="International rice genome sequencing project (IRGSP)"/>
            <person name="Matsumoto T."/>
            <person name="Wu J."/>
            <person name="Kanamori H."/>
            <person name="Katayose Y."/>
            <person name="Fujisawa M."/>
            <person name="Namiki N."/>
            <person name="Mizuno H."/>
            <person name="Yamamoto K."/>
            <person name="Antonio B.A."/>
            <person name="Baba T."/>
            <person name="Sakata K."/>
            <person name="Nagamura Y."/>
            <person name="Aoki H."/>
            <person name="Arikawa K."/>
            <person name="Arita K."/>
            <person name="Bito T."/>
            <person name="Chiden Y."/>
            <person name="Fujitsuka N."/>
            <person name="Fukunaka R."/>
            <person name="Hamada M."/>
            <person name="Harada C."/>
            <person name="Hayashi A."/>
            <person name="Hijishita S."/>
            <person name="Honda M."/>
            <person name="Hosokawa S."/>
            <person name="Ichikawa Y."/>
            <person name="Idonuma A."/>
            <person name="Iijima M."/>
            <person name="Ikeda M."/>
            <person name="Ikeno M."/>
            <person name="Ito K."/>
            <person name="Ito S."/>
            <person name="Ito T."/>
            <person name="Ito Y."/>
            <person name="Ito Y."/>
            <person name="Iwabuchi A."/>
            <person name="Kamiya K."/>
            <person name="Karasawa W."/>
            <person name="Kurita K."/>
            <person name="Katagiri S."/>
            <person name="Kikuta A."/>
            <person name="Kobayashi H."/>
            <person name="Kobayashi N."/>
            <person name="Machita K."/>
            <person name="Maehara T."/>
            <person name="Masukawa M."/>
            <person name="Mizubayashi T."/>
            <person name="Mukai Y."/>
            <person name="Nagasaki H."/>
            <person name="Nagata Y."/>
            <person name="Naito S."/>
            <person name="Nakashima M."/>
            <person name="Nakama Y."/>
            <person name="Nakamichi Y."/>
            <person name="Nakamura M."/>
            <person name="Meguro A."/>
            <person name="Negishi M."/>
            <person name="Ohta I."/>
            <person name="Ohta T."/>
            <person name="Okamoto M."/>
            <person name="Ono N."/>
            <person name="Saji S."/>
            <person name="Sakaguchi M."/>
            <person name="Sakai K."/>
            <person name="Shibata M."/>
            <person name="Shimokawa T."/>
            <person name="Song J."/>
            <person name="Takazaki Y."/>
            <person name="Terasawa K."/>
            <person name="Tsugane M."/>
            <person name="Tsuji K."/>
            <person name="Ueda S."/>
            <person name="Waki K."/>
            <person name="Yamagata H."/>
            <person name="Yamamoto M."/>
            <person name="Yamamoto S."/>
            <person name="Yamane H."/>
            <person name="Yoshiki S."/>
            <person name="Yoshihara R."/>
            <person name="Yukawa K."/>
            <person name="Zhong H."/>
            <person name="Yano M."/>
            <person name="Yuan Q."/>
            <person name="Ouyang S."/>
            <person name="Liu J."/>
            <person name="Jones K.M."/>
            <person name="Gansberger K."/>
            <person name="Moffat K."/>
            <person name="Hill J."/>
            <person name="Bera J."/>
            <person name="Fadrosh D."/>
            <person name="Jin S."/>
            <person name="Johri S."/>
            <person name="Kim M."/>
            <person name="Overton L."/>
            <person name="Reardon M."/>
            <person name="Tsitrin T."/>
            <person name="Vuong H."/>
            <person name="Weaver B."/>
            <person name="Ciecko A."/>
            <person name="Tallon L."/>
            <person name="Jackson J."/>
            <person name="Pai G."/>
            <person name="Aken S.V."/>
            <person name="Utterback T."/>
            <person name="Reidmuller S."/>
            <person name="Feldblyum T."/>
            <person name="Hsiao J."/>
            <person name="Zismann V."/>
            <person name="Iobst S."/>
            <person name="de Vazeille A.R."/>
            <person name="Buell C.R."/>
            <person name="Ying K."/>
            <person name="Li Y."/>
            <person name="Lu T."/>
            <person name="Huang Y."/>
            <person name="Zhao Q."/>
            <person name="Feng Q."/>
            <person name="Zhang L."/>
            <person name="Zhu J."/>
            <person name="Weng Q."/>
            <person name="Mu J."/>
            <person name="Lu Y."/>
            <person name="Fan D."/>
            <person name="Liu Y."/>
            <person name="Guan J."/>
            <person name="Zhang Y."/>
            <person name="Yu S."/>
            <person name="Liu X."/>
            <person name="Zhang Y."/>
            <person name="Hong G."/>
            <person name="Han B."/>
            <person name="Choisne N."/>
            <person name="Demange N."/>
            <person name="Orjeda G."/>
            <person name="Samain S."/>
            <person name="Cattolico L."/>
            <person name="Pelletier E."/>
            <person name="Couloux A."/>
            <person name="Segurens B."/>
            <person name="Wincker P."/>
            <person name="D'Hont A."/>
            <person name="Scarpelli C."/>
            <person name="Weissenbach J."/>
            <person name="Salanoubat M."/>
            <person name="Quetier F."/>
            <person name="Yu Y."/>
            <person name="Kim H.R."/>
            <person name="Rambo T."/>
            <person name="Currie J."/>
            <person name="Collura K."/>
            <person name="Luo M."/>
            <person name="Yang T."/>
            <person name="Ammiraju J.S.S."/>
            <person name="Engler F."/>
            <person name="Soderlund C."/>
            <person name="Wing R.A."/>
            <person name="Palmer L.E."/>
            <person name="de la Bastide M."/>
            <person name="Spiegel L."/>
            <person name="Nascimento L."/>
            <person name="Zutavern T."/>
            <person name="O'Shaughnessy A."/>
            <person name="Dike S."/>
            <person name="Dedhia N."/>
            <person name="Preston R."/>
            <person name="Balija V."/>
            <person name="McCombie W.R."/>
            <person name="Chow T."/>
            <person name="Chen H."/>
            <person name="Chung M."/>
            <person name="Chen C."/>
            <person name="Shaw J."/>
            <person name="Wu H."/>
            <person name="Hsiao K."/>
            <person name="Chao Y."/>
            <person name="Chu M."/>
            <person name="Cheng C."/>
            <person name="Hour A."/>
            <person name="Lee P."/>
            <person name="Lin S."/>
            <person name="Lin Y."/>
            <person name="Liou J."/>
            <person name="Liu S."/>
            <person name="Hsing Y."/>
            <person name="Raghuvanshi S."/>
            <person name="Mohanty A."/>
            <person name="Bharti A.K."/>
            <person name="Gaur A."/>
            <person name="Gupta V."/>
            <person name="Kumar D."/>
            <person name="Ravi V."/>
            <person name="Vij S."/>
            <person name="Kapur A."/>
            <person name="Khurana P."/>
            <person name="Khurana P."/>
            <person name="Khurana J.P."/>
            <person name="Tyagi A.K."/>
            <person name="Gaikwad K."/>
            <person name="Singh A."/>
            <person name="Dalal V."/>
            <person name="Srivastava S."/>
            <person name="Dixit A."/>
            <person name="Pal A.K."/>
            <person name="Ghazi I.A."/>
            <person name="Yadav M."/>
            <person name="Pandit A."/>
            <person name="Bhargava A."/>
            <person name="Sureshbabu K."/>
            <person name="Batra K."/>
            <person name="Sharma T.R."/>
            <person name="Mohapatra T."/>
            <person name="Singh N.K."/>
            <person name="Messing J."/>
            <person name="Nelson A.B."/>
            <person name="Fuks G."/>
            <person name="Kavchok S."/>
            <person name="Keizer G."/>
            <person name="Linton E."/>
            <person name="Llaca V."/>
            <person name="Song R."/>
            <person name="Tanyolac B."/>
            <person name="Young S."/>
            <person name="Ho-Il K."/>
            <person name="Hahn J.H."/>
            <person name="Sangsakoo G."/>
            <person name="Vanavichit A."/>
            <person name="de Mattos Luiz.A.T."/>
            <person name="Zimmer P.D."/>
            <person name="Malone G."/>
            <person name="Dellagostin O."/>
            <person name="de Oliveira A.C."/>
            <person name="Bevan M."/>
            <person name="Bancroft I."/>
            <person name="Minx P."/>
            <person name="Cordum H."/>
            <person name="Wilson R."/>
            <person name="Cheng Z."/>
            <person name="Jin W."/>
            <person name="Jiang J."/>
            <person name="Leong S.A."/>
            <person name="Iwama H."/>
            <person name="Gojobori T."/>
            <person name="Itoh T."/>
            <person name="Niimura Y."/>
            <person name="Fujii Y."/>
            <person name="Habara T."/>
            <person name="Sakai H."/>
            <person name="Sato Y."/>
            <person name="Wilson G."/>
            <person name="Kumar K."/>
            <person name="McCouch S."/>
            <person name="Juretic N."/>
            <person name="Hoen D."/>
            <person name="Wright S."/>
            <person name="Bruskiewich R."/>
            <person name="Bureau T."/>
            <person name="Miyao A."/>
            <person name="Hirochika H."/>
            <person name="Nishikawa T."/>
            <person name="Kadowaki K."/>
            <person name="Sugiura M."/>
            <person name="Burr B."/>
            <person name="Sasaki T."/>
        </authorList>
    </citation>
    <scope>NUCLEOTIDE SEQUENCE [LARGE SCALE GENOMIC DNA]</scope>
    <source>
        <strain evidence="3">cv. Nipponbare</strain>
    </source>
</reference>
<reference evidence="2 3" key="3">
    <citation type="journal article" date="2013" name="Rice">
        <title>Improvement of the Oryza sativa Nipponbare reference genome using next generation sequence and optical map data.</title>
        <authorList>
            <person name="Kawahara Y."/>
            <person name="de la Bastide M."/>
            <person name="Hamilton J.P."/>
            <person name="Kanamori H."/>
            <person name="McCombie W.R."/>
            <person name="Ouyang S."/>
            <person name="Schwartz D.C."/>
            <person name="Tanaka T."/>
            <person name="Wu J."/>
            <person name="Zhou S."/>
            <person name="Childs K.L."/>
            <person name="Davidson R.M."/>
            <person name="Lin H."/>
            <person name="Quesada-Ocampo L."/>
            <person name="Vaillancourt B."/>
            <person name="Sakai H."/>
            <person name="Lee S.S."/>
            <person name="Kim J."/>
            <person name="Numa H."/>
            <person name="Itoh T."/>
            <person name="Buell C.R."/>
            <person name="Matsumoto T."/>
        </authorList>
    </citation>
    <scope>NUCLEOTIDE SEQUENCE [LARGE SCALE GENOMIC DNA]</scope>
    <source>
        <strain evidence="3">cv. Nipponbare</strain>
    </source>
</reference>
<gene>
    <name evidence="2" type="ordered locus">Os03g0592950</name>
    <name evidence="2" type="ORF">OSNPB_030592950</name>
</gene>
<dbReference type="Gramene" id="Os03t0592950-00">
    <property type="protein sequence ID" value="Os03t0592950-00"/>
    <property type="gene ID" value="Os03g0592950"/>
</dbReference>
<keyword evidence="3" id="KW-1185">Reference proteome</keyword>
<accession>A0A0N7KHL3</accession>
<evidence type="ECO:0000256" key="1">
    <source>
        <dbReference type="SAM" id="MobiDB-lite"/>
    </source>
</evidence>
<sequence length="97" mass="10294">MPRKQASLSLPLLSSSLSSLNSEQAIFIIVGGGCVVRATLHDCDQCSGAAPVPGTMGGRDERRRARLRVLKSGWDFTSVAPRGSRDGRRGPSQGGER</sequence>
<dbReference type="PaxDb" id="39947-A0A0N7KHL3"/>
<evidence type="ECO:0000313" key="2">
    <source>
        <dbReference type="EMBL" id="BAS85137.1"/>
    </source>
</evidence>
<dbReference type="Proteomes" id="UP000059680">
    <property type="component" value="Chromosome 3"/>
</dbReference>
<protein>
    <submittedName>
        <fullName evidence="2">Os03g0592950 protein</fullName>
    </submittedName>
</protein>
<dbReference type="EMBL" id="AP014959">
    <property type="protein sequence ID" value="BAS85137.1"/>
    <property type="molecule type" value="Genomic_DNA"/>
</dbReference>
<dbReference type="PROSITE" id="PS51257">
    <property type="entry name" value="PROKAR_LIPOPROTEIN"/>
    <property type="match status" value="1"/>
</dbReference>
<proteinExistence type="predicted"/>
<evidence type="ECO:0000313" key="3">
    <source>
        <dbReference type="Proteomes" id="UP000059680"/>
    </source>
</evidence>
<feature type="region of interest" description="Disordered" evidence="1">
    <location>
        <begin position="78"/>
        <end position="97"/>
    </location>
</feature>
<organism evidence="2 3">
    <name type="scientific">Oryza sativa subsp. japonica</name>
    <name type="common">Rice</name>
    <dbReference type="NCBI Taxonomy" id="39947"/>
    <lineage>
        <taxon>Eukaryota</taxon>
        <taxon>Viridiplantae</taxon>
        <taxon>Streptophyta</taxon>
        <taxon>Embryophyta</taxon>
        <taxon>Tracheophyta</taxon>
        <taxon>Spermatophyta</taxon>
        <taxon>Magnoliopsida</taxon>
        <taxon>Liliopsida</taxon>
        <taxon>Poales</taxon>
        <taxon>Poaceae</taxon>
        <taxon>BOP clade</taxon>
        <taxon>Oryzoideae</taxon>
        <taxon>Oryzeae</taxon>
        <taxon>Oryzinae</taxon>
        <taxon>Oryza</taxon>
        <taxon>Oryza sativa</taxon>
    </lineage>
</organism>
<feature type="compositionally biased region" description="Basic and acidic residues" evidence="1">
    <location>
        <begin position="83"/>
        <end position="97"/>
    </location>
</feature>
<name>A0A0N7KHL3_ORYSJ</name>
<reference evidence="2 3" key="2">
    <citation type="journal article" date="2013" name="Plant Cell Physiol.">
        <title>Rice Annotation Project Database (RAP-DB): an integrative and interactive database for rice genomics.</title>
        <authorList>
            <person name="Sakai H."/>
            <person name="Lee S.S."/>
            <person name="Tanaka T."/>
            <person name="Numa H."/>
            <person name="Kim J."/>
            <person name="Kawahara Y."/>
            <person name="Wakimoto H."/>
            <person name="Yang C.C."/>
            <person name="Iwamoto M."/>
            <person name="Abe T."/>
            <person name="Yamada Y."/>
            <person name="Muto A."/>
            <person name="Inokuchi H."/>
            <person name="Ikemura T."/>
            <person name="Matsumoto T."/>
            <person name="Sasaki T."/>
            <person name="Itoh T."/>
        </authorList>
    </citation>
    <scope>NUCLEOTIDE SEQUENCE [LARGE SCALE GENOMIC DNA]</scope>
    <source>
        <strain evidence="3">cv. Nipponbare</strain>
    </source>
</reference>